<comment type="caution">
    <text evidence="1">The sequence shown here is derived from an EMBL/GenBank/DDBJ whole genome shotgun (WGS) entry which is preliminary data.</text>
</comment>
<evidence type="ECO:0000313" key="1">
    <source>
        <dbReference type="EMBL" id="KAF1746882.1"/>
    </source>
</evidence>
<dbReference type="KEGG" id="crq:GCK72_023340"/>
<reference evidence="1 2" key="1">
    <citation type="submission" date="2019-12" db="EMBL/GenBank/DDBJ databases">
        <title>Chromosome-level assembly of the Caenorhabditis remanei genome.</title>
        <authorList>
            <person name="Teterina A.A."/>
            <person name="Willis J.H."/>
            <person name="Phillips P.C."/>
        </authorList>
    </citation>
    <scope>NUCLEOTIDE SEQUENCE [LARGE SCALE GENOMIC DNA]</scope>
    <source>
        <strain evidence="1 2">PX506</strain>
        <tissue evidence="1">Whole organism</tissue>
    </source>
</reference>
<dbReference type="GeneID" id="78777668"/>
<evidence type="ECO:0000313" key="2">
    <source>
        <dbReference type="Proteomes" id="UP000483820"/>
    </source>
</evidence>
<sequence>MSDKMVTIEEFLSKLGYSKHALESEIVTEDLLDEMCFQRQTAYCADPNDLFEDENGNGLCRMMQADGKPFDSKPTLVKTCN</sequence>
<dbReference type="RefSeq" id="XP_053578919.1">
    <property type="nucleotide sequence ID" value="XM_053735353.1"/>
</dbReference>
<gene>
    <name evidence="1" type="ORF">GCK72_023340</name>
</gene>
<dbReference type="CTD" id="78777668"/>
<name>A0A2P4WPZ1_CAERE</name>
<protein>
    <submittedName>
        <fullName evidence="1">Uncharacterized protein</fullName>
    </submittedName>
</protein>
<organism evidence="1 2">
    <name type="scientific">Caenorhabditis remanei</name>
    <name type="common">Caenorhabditis vulgaris</name>
    <dbReference type="NCBI Taxonomy" id="31234"/>
    <lineage>
        <taxon>Eukaryota</taxon>
        <taxon>Metazoa</taxon>
        <taxon>Ecdysozoa</taxon>
        <taxon>Nematoda</taxon>
        <taxon>Chromadorea</taxon>
        <taxon>Rhabditida</taxon>
        <taxon>Rhabditina</taxon>
        <taxon>Rhabditomorpha</taxon>
        <taxon>Rhabditoidea</taxon>
        <taxon>Rhabditidae</taxon>
        <taxon>Peloderinae</taxon>
        <taxon>Caenorhabditis</taxon>
    </lineage>
</organism>
<dbReference type="Proteomes" id="UP000483820">
    <property type="component" value="Chromosome X"/>
</dbReference>
<dbReference type="EMBL" id="WUAV01000006">
    <property type="protein sequence ID" value="KAF1746882.1"/>
    <property type="molecule type" value="Genomic_DNA"/>
</dbReference>
<dbReference type="AlphaFoldDB" id="A0A2P4WPZ1"/>
<accession>A0A2P4WPZ1</accession>
<proteinExistence type="predicted"/>